<accession>A0ACC0HQW6</accession>
<dbReference type="Proteomes" id="UP001060215">
    <property type="component" value="Chromosome 4"/>
</dbReference>
<name>A0ACC0HQW6_9ERIC</name>
<proteinExistence type="predicted"/>
<protein>
    <submittedName>
        <fullName evidence="1">Protein MANNAN SYNTHESIS-RELATED 1</fullName>
    </submittedName>
</protein>
<evidence type="ECO:0000313" key="2">
    <source>
        <dbReference type="Proteomes" id="UP001060215"/>
    </source>
</evidence>
<organism evidence="1 2">
    <name type="scientific">Camellia lanceoleosa</name>
    <dbReference type="NCBI Taxonomy" id="1840588"/>
    <lineage>
        <taxon>Eukaryota</taxon>
        <taxon>Viridiplantae</taxon>
        <taxon>Streptophyta</taxon>
        <taxon>Embryophyta</taxon>
        <taxon>Tracheophyta</taxon>
        <taxon>Spermatophyta</taxon>
        <taxon>Magnoliopsida</taxon>
        <taxon>eudicotyledons</taxon>
        <taxon>Gunneridae</taxon>
        <taxon>Pentapetalae</taxon>
        <taxon>asterids</taxon>
        <taxon>Ericales</taxon>
        <taxon>Theaceae</taxon>
        <taxon>Camellia</taxon>
    </lineage>
</organism>
<reference evidence="1 2" key="1">
    <citation type="journal article" date="2022" name="Plant J.">
        <title>Chromosome-level genome of Camellia lanceoleosa provides a valuable resource for understanding genome evolution and self-incompatibility.</title>
        <authorList>
            <person name="Gong W."/>
            <person name="Xiao S."/>
            <person name="Wang L."/>
            <person name="Liao Z."/>
            <person name="Chang Y."/>
            <person name="Mo W."/>
            <person name="Hu G."/>
            <person name="Li W."/>
            <person name="Zhao G."/>
            <person name="Zhu H."/>
            <person name="Hu X."/>
            <person name="Ji K."/>
            <person name="Xiang X."/>
            <person name="Song Q."/>
            <person name="Yuan D."/>
            <person name="Jin S."/>
            <person name="Zhang L."/>
        </authorList>
    </citation>
    <scope>NUCLEOTIDE SEQUENCE [LARGE SCALE GENOMIC DNA]</scope>
    <source>
        <strain evidence="1">SQ_2022a</strain>
    </source>
</reference>
<evidence type="ECO:0000313" key="1">
    <source>
        <dbReference type="EMBL" id="KAI8015114.1"/>
    </source>
</evidence>
<gene>
    <name evidence="1" type="ORF">LOK49_LG05G02233</name>
</gene>
<sequence>MLSNGVFECDPNWANNRQRLADCAIRLGQAALGGKGVQICVVTDSSDHDPANPTLAFDDYSGSVPPSSQYLNDSNPYEVKKCQLIVVAVVVAKYLGAILVLPDIKGTNPAKTRKLGEIYQVMKFVRGLDGKLRIAKDQPIVKYQMEISPTVRVPNRRISQGYIAENIKPLFKREGNLRITTDFPSSSQTMMNAAQDDIEHLNSLSCLAMFGTLELESRVLRALSKKSNGQFIAVDLKVEMLEWQECRESGASSRKWCCNAEEIGEFLNKIGFHRDTTIYLTQPGWHSNLDPLRHIYPNTFSKEAIMPVDKKARLLKFEKVINFHVCSESDAFVPSVFGMFYTNVVGRRIASGKTQIYICSFQNNFFDIFCSCFCCCCLYFLLHLQKEQFGLFMLLLTLPS</sequence>
<dbReference type="EMBL" id="CM045761">
    <property type="protein sequence ID" value="KAI8015114.1"/>
    <property type="molecule type" value="Genomic_DNA"/>
</dbReference>
<comment type="caution">
    <text evidence="1">The sequence shown here is derived from an EMBL/GenBank/DDBJ whole genome shotgun (WGS) entry which is preliminary data.</text>
</comment>
<keyword evidence="2" id="KW-1185">Reference proteome</keyword>